<feature type="region of interest" description="Disordered" evidence="2">
    <location>
        <begin position="146"/>
        <end position="189"/>
    </location>
</feature>
<keyword evidence="1" id="KW-0175">Coiled coil</keyword>
<feature type="compositionally biased region" description="Low complexity" evidence="2">
    <location>
        <begin position="2429"/>
        <end position="2444"/>
    </location>
</feature>
<feature type="coiled-coil region" evidence="1">
    <location>
        <begin position="1667"/>
        <end position="2153"/>
    </location>
</feature>
<feature type="region of interest" description="Disordered" evidence="2">
    <location>
        <begin position="2637"/>
        <end position="2656"/>
    </location>
</feature>
<feature type="coiled-coil region" evidence="1">
    <location>
        <begin position="1285"/>
        <end position="1617"/>
    </location>
</feature>
<evidence type="ECO:0000313" key="4">
    <source>
        <dbReference type="EnsemblMetazoa" id="GPPI024852-PA"/>
    </source>
</evidence>
<name>A0A1B0BBI3_9MUSC</name>
<dbReference type="STRING" id="67801.A0A1B0BBI3"/>
<feature type="compositionally biased region" description="Basic and acidic residues" evidence="2">
    <location>
        <begin position="2589"/>
        <end position="2603"/>
    </location>
</feature>
<protein>
    <submittedName>
        <fullName evidence="4">Uncharacterized protein</fullName>
    </submittedName>
</protein>
<keyword evidence="5" id="KW-1185">Reference proteome</keyword>
<dbReference type="EMBL" id="JXJN01011454">
    <property type="status" value="NOT_ANNOTATED_CDS"/>
    <property type="molecule type" value="Genomic_DNA"/>
</dbReference>
<accession>A0A1B0BBI3</accession>
<evidence type="ECO:0000313" key="5">
    <source>
        <dbReference type="Proteomes" id="UP000092460"/>
    </source>
</evidence>
<proteinExistence type="predicted"/>
<keyword evidence="3" id="KW-0472">Membrane</keyword>
<feature type="coiled-coil region" evidence="1">
    <location>
        <begin position="222"/>
        <end position="249"/>
    </location>
</feature>
<dbReference type="Gene3D" id="1.10.287.1490">
    <property type="match status" value="1"/>
</dbReference>
<reference evidence="5" key="1">
    <citation type="submission" date="2015-01" db="EMBL/GenBank/DDBJ databases">
        <authorList>
            <person name="Aksoy S."/>
            <person name="Warren W."/>
            <person name="Wilson R.K."/>
        </authorList>
    </citation>
    <scope>NUCLEOTIDE SEQUENCE [LARGE SCALE GENOMIC DNA]</scope>
    <source>
        <strain evidence="5">IAEA</strain>
    </source>
</reference>
<dbReference type="PANTHER" id="PTHR43941">
    <property type="entry name" value="STRUCTURAL MAINTENANCE OF CHROMOSOMES PROTEIN 2"/>
    <property type="match status" value="1"/>
</dbReference>
<feature type="region of interest" description="Disordered" evidence="2">
    <location>
        <begin position="2584"/>
        <end position="2603"/>
    </location>
</feature>
<feature type="coiled-coil region" evidence="1">
    <location>
        <begin position="839"/>
        <end position="951"/>
    </location>
</feature>
<feature type="coiled-coil region" evidence="1">
    <location>
        <begin position="496"/>
        <end position="776"/>
    </location>
</feature>
<feature type="transmembrane region" description="Helical" evidence="3">
    <location>
        <begin position="2862"/>
        <end position="2886"/>
    </location>
</feature>
<feature type="region of interest" description="Disordered" evidence="2">
    <location>
        <begin position="2513"/>
        <end position="2532"/>
    </location>
</feature>
<dbReference type="VEuPathDB" id="VectorBase:GPPI024852"/>
<dbReference type="EnsemblMetazoa" id="GPPI024852-RA">
    <property type="protein sequence ID" value="GPPI024852-PA"/>
    <property type="gene ID" value="GPPI024852"/>
</dbReference>
<feature type="coiled-coil region" evidence="1">
    <location>
        <begin position="1070"/>
        <end position="1224"/>
    </location>
</feature>
<feature type="region of interest" description="Disordered" evidence="2">
    <location>
        <begin position="2304"/>
        <end position="2335"/>
    </location>
</feature>
<feature type="region of interest" description="Disordered" evidence="2">
    <location>
        <begin position="2429"/>
        <end position="2460"/>
    </location>
</feature>
<evidence type="ECO:0000256" key="1">
    <source>
        <dbReference type="SAM" id="Coils"/>
    </source>
</evidence>
<sequence>MDMRSWKNILLQWISECGFAERNYFNLEHSDIEKFYTNFSKKHHKIASGNYPELWDFLQQFYPEFEVNRDDDNGLSSADYIYVYTLMLHFSCVKNPETFFHDICQKLPNSSQQSMALFFRELLPVEKLNKENLRHAVAEVIASHTSPRSSDSISRSNGGLTPGASIKADSPLRTPKRNIGTQRNSPLTPKTHLLEERTRELFALRAQLDTERYEKGLLEIQIKQNEDKILKLNQDHKRLIQQIQELKIDVLMKTNENNSSVDREGDEHNQAQKRLLKEISQKDNEIIKLSETLRATEGDKILAEEKVKYKINQNFTQQHQLYLPLPPLQLTYNERQIAICGKRIELLEFKINDLTEEIEKRDNTIKYLTDTKVELEQFIAETRAAASNASIEVDSSFSRTSEVSSESTPIEPENLAVSVIDKQLREKEHENAQLREDLHMLNGNNKLLAEHIQELIKLEMSEFKITLDDLSESDSETDIPANCDPIAQFNMFASCMEKINIHHQLEKNKIKSLEHEIIVSQKENLELARKLDSVLDDTNLLKNDLNAFEQNNKELEETKERLQNSLRNCEADLKHLKEQLANSEKIKESSTEEMNALKTKLHQIEKINAELTGSNTQLKEQSEGLQNKLQDFQEKWMTQTKCLEEQIKVLNDQLQKQYKELKVFQDAELALKSNYEQILIRNERLKENCREATEHLNTMRNELTSKERQMSSLGVQISNLTMKNADLEKRIDILMQEYKQEKQQLEKDQDQGLERIKELDNEIFKLNEELARLRIILENSEFQGTHLKQTLEQVQRKVIGLLKLCSGNSMPNSSVDTFEELEYHIKSLIEQNSIAAARLETLEVTQQESNTRLNDLLKQVQEKERMLNQRGSTYEELLVLRAQNIEYEDKIEKLKDKQSQFIEQIKSDLNKKENELRRQMKEAKLEHEQRLKELNKELKCEKEHKNNKERELLLVIAEHNEVKSRLSNAEKEVCALQEFNGRIRINYERLLNFEKRVMECCEENERFKLEIHAFKHEVSKNAQYLIDSDKAICKLMEEVKNCDYLKKQIKDLQGCLNQGIKKKEMVDKVLMEHKHLLDEKEIQIGKLQERLNEQSQVLNAYNDKLTKMTTEKERLLRESAAFVSQIQREQEEKSILLSSLENSADQMRANIQEEESRCESLERLNNELHSQLESLRQQNEKLRNELSEREAEFRAQVEDQEQIREDFQEKLSTLMRKLAESCDELENYDIALMDMVVVIGNNVNLTAQKDEIKNIFNACDDSSECSVNQLRHWLNRLLHVQSLQENKIEQLLQQEDQNLNSKEELIKENQELNSQLERNQKELHDMRKKMENKDSIMQKRFTNEVGRLEEEILSLRKINERITSENGTLQSHINQQEQEFQSVKLKLEETTVDKQQLTQQLRQVKEEMEKLQVNLHECQIVSEQATISCDMLDKQNKDKLSKIKNLEQELDEFKEKTQRTQSKLYVVQQQHNNMQMEHKKLLEKFKQQQTVLDTLEAELADKSKELLNLETKITGMENQHKELEKEIAFTIKKLDETVNDKLNAELKCEQLRSEVQQYERDIAFLKSQQQNFIDENNRLCSDLAAIKADKVILRDEIKDLKADLLRANENVSQLIQQIGSIRMEKEGVCEENQLLRKQLEEVGKHHTTSEARLKSFVERCQSLERHLLASENELKNSKTSLEKSETNIEKLTNENKKVRESHQATTKRVEKMALKLGDAQARSIKLERDNEKLCKTLEANSATVEALQKEKDLLQSEARALKERLSRAERGHEQLLTKVQNLEHINRTLQDAKQKLDASELDDKSKINKLEKVRESNEEKVRKLTASLNSSEHSNVKLNLEIGGLNSQLQKLSSELSAEYNAQIEQIQRHLSGAQEQAQKYAELNQNLTIQIDELQDENAKINEQLSKVSLSMSISKERCDKLCTEMEQLRADLLVLREAKAKVEREQEIIKQSLKEMHARNEQLMRERNSLAESLESRIDLLEDQIKQKTKEVENLQNELKQLREKAVTQSSELTEGKDVTATSALELAELRARLSNVNEALEKEQQLNEQLRSDNQLLHGKYQEAKKHVAEATARSEERIKGNRLELEKILEKMKAKMKTLYIEDVTKIKKRHENELATLKADIETYKAQNAKYEEHTRKLSTQIVRLNENILECQKENTILSTKLKHIRDQQSSDEKDFEKMKRPNTIQVSTVSSNTTTGRACASSLGSNLAMEDEEGEIFNNTYLTDLKMGRMSDYMSRDVCVEELKHRNSMLPPHLRSTYAAQFDHELTEDDFKDCGSHSFDDSTSALLNTAGTRKKCSGVTHYKRPGPPTPSKNGGRLSFGGSSIGSNAEPSREILKESNGDNNAGSNIATKTPARFNIFSSRFSLGNSVRDENNTRDLRKALQKKNARGDYQSSDKVDGRVWTSTPRKSKIHFDQRRLLDQLISSSPSPSPLAIDPPKNTLKEPKKKSSNLISSATPLKTFGKITSNARDLRLRQNSKYIRAKLNYSKYRNSSAFKSRLSKHLQKLCTPTSSESTSSAPASATPYEQAKPTNYLKLLNAEMDEKVRFENRLKQCSKREKGIRPSIYLTGNIFAKYRPKRRGEKQQDLQRHKSRNQRFDDFNRFRRLNSTSVNQTEEHHAAIQNITYDLKESNNNKQRNKKEFKKDVTKKSLPQQTYAHYDGECLCARKDEEKEDNKIGGVLCHNELVTSQDLENFDQFVAIQNRQQCRHLLLQEKSDNSSSRQFEELLTQTVSTAPFQVDNLQFRNHDTFTAVDYASSSDANPSIFEHETSGASVSTTTPHLVSTLPETFTRTIYGSHIIYNHRLPRINTTFARKSSIYVKNKMNSSKSNDIILITDQTITLADLLQMWNQMDNLTKFILCFAALASLFALAIVASPFLNKR</sequence>
<reference evidence="4" key="2">
    <citation type="submission" date="2020-05" db="UniProtKB">
        <authorList>
            <consortium name="EnsemblMetazoa"/>
        </authorList>
    </citation>
    <scope>IDENTIFICATION</scope>
    <source>
        <strain evidence="4">IAEA</strain>
    </source>
</reference>
<organism evidence="4 5">
    <name type="scientific">Glossina palpalis gambiensis</name>
    <dbReference type="NCBI Taxonomy" id="67801"/>
    <lineage>
        <taxon>Eukaryota</taxon>
        <taxon>Metazoa</taxon>
        <taxon>Ecdysozoa</taxon>
        <taxon>Arthropoda</taxon>
        <taxon>Hexapoda</taxon>
        <taxon>Insecta</taxon>
        <taxon>Pterygota</taxon>
        <taxon>Neoptera</taxon>
        <taxon>Endopterygota</taxon>
        <taxon>Diptera</taxon>
        <taxon>Brachycera</taxon>
        <taxon>Muscomorpha</taxon>
        <taxon>Hippoboscoidea</taxon>
        <taxon>Glossinidae</taxon>
        <taxon>Glossina</taxon>
    </lineage>
</organism>
<feature type="coiled-coil region" evidence="1">
    <location>
        <begin position="417"/>
        <end position="444"/>
    </location>
</feature>
<dbReference type="Proteomes" id="UP000092460">
    <property type="component" value="Unassembled WGS sequence"/>
</dbReference>
<feature type="compositionally biased region" description="Polar residues" evidence="2">
    <location>
        <begin position="179"/>
        <end position="188"/>
    </location>
</feature>
<keyword evidence="3" id="KW-0812">Transmembrane</keyword>
<feature type="compositionally biased region" description="Low complexity" evidence="2">
    <location>
        <begin position="2515"/>
        <end position="2531"/>
    </location>
</feature>
<evidence type="ECO:0000256" key="2">
    <source>
        <dbReference type="SAM" id="MobiDB-lite"/>
    </source>
</evidence>
<keyword evidence="3" id="KW-1133">Transmembrane helix</keyword>
<feature type="compositionally biased region" description="Low complexity" evidence="2">
    <location>
        <begin position="146"/>
        <end position="156"/>
    </location>
</feature>
<evidence type="ECO:0000256" key="3">
    <source>
        <dbReference type="SAM" id="Phobius"/>
    </source>
</evidence>